<protein>
    <submittedName>
        <fullName evidence="2">Chromosome segregation ATPase</fullName>
    </submittedName>
</protein>
<gene>
    <name evidence="2" type="ORF">GGR00_001481</name>
</gene>
<feature type="coiled-coil region" evidence="1">
    <location>
        <begin position="77"/>
        <end position="104"/>
    </location>
</feature>
<evidence type="ECO:0000256" key="1">
    <source>
        <dbReference type="SAM" id="Coils"/>
    </source>
</evidence>
<dbReference type="EMBL" id="JACHOU010000002">
    <property type="protein sequence ID" value="MBB6353713.1"/>
    <property type="molecule type" value="Genomic_DNA"/>
</dbReference>
<dbReference type="Proteomes" id="UP000536262">
    <property type="component" value="Unassembled WGS sequence"/>
</dbReference>
<keyword evidence="3" id="KW-1185">Reference proteome</keyword>
<organism evidence="2 3">
    <name type="scientific">Aminobacter aganoensis</name>
    <dbReference type="NCBI Taxonomy" id="83264"/>
    <lineage>
        <taxon>Bacteria</taxon>
        <taxon>Pseudomonadati</taxon>
        <taxon>Pseudomonadota</taxon>
        <taxon>Alphaproteobacteria</taxon>
        <taxon>Hyphomicrobiales</taxon>
        <taxon>Phyllobacteriaceae</taxon>
        <taxon>Aminobacter</taxon>
    </lineage>
</organism>
<comment type="caution">
    <text evidence="2">The sequence shown here is derived from an EMBL/GenBank/DDBJ whole genome shotgun (WGS) entry which is preliminary data.</text>
</comment>
<keyword evidence="1" id="KW-0175">Coiled coil</keyword>
<reference evidence="2 3" key="1">
    <citation type="submission" date="2020-08" db="EMBL/GenBank/DDBJ databases">
        <title>Genomic Encyclopedia of Type Strains, Phase IV (KMG-IV): sequencing the most valuable type-strain genomes for metagenomic binning, comparative biology and taxonomic classification.</title>
        <authorList>
            <person name="Goeker M."/>
        </authorList>
    </citation>
    <scope>NUCLEOTIDE SEQUENCE [LARGE SCALE GENOMIC DNA]</scope>
    <source>
        <strain evidence="2 3">DSM 7051</strain>
    </source>
</reference>
<proteinExistence type="predicted"/>
<evidence type="ECO:0000313" key="2">
    <source>
        <dbReference type="EMBL" id="MBB6353713.1"/>
    </source>
</evidence>
<evidence type="ECO:0000313" key="3">
    <source>
        <dbReference type="Proteomes" id="UP000536262"/>
    </source>
</evidence>
<name>A0A7X0KK56_9HYPH</name>
<sequence>MNDQAPSATELLQRRLTLVGDVSTLNAQALKLLQALAGAEMEVLRLELEIGRTAASAQLVRDLHEAEKNAAAIRAAQTECDDRIADAEREVAELDLQLATARRT</sequence>
<accession>A0A7X0KK56</accession>
<dbReference type="AlphaFoldDB" id="A0A7X0KK56"/>
<dbReference type="RefSeq" id="WP_184698838.1">
    <property type="nucleotide sequence ID" value="NZ_BAABEG010000001.1"/>
</dbReference>